<dbReference type="KEGG" id="scac:106080629"/>
<dbReference type="Gene3D" id="3.30.1360.20">
    <property type="entry name" value="Transcriptional coactivator/pterin dehydratase"/>
    <property type="match status" value="1"/>
</dbReference>
<evidence type="ECO:0000256" key="2">
    <source>
        <dbReference type="ARBA" id="ARBA00006472"/>
    </source>
</evidence>
<dbReference type="VEuPathDB" id="VectorBase:SCAU007629"/>
<organism evidence="6 7">
    <name type="scientific">Stomoxys calcitrans</name>
    <name type="common">Stable fly</name>
    <name type="synonym">Conops calcitrans</name>
    <dbReference type="NCBI Taxonomy" id="35570"/>
    <lineage>
        <taxon>Eukaryota</taxon>
        <taxon>Metazoa</taxon>
        <taxon>Ecdysozoa</taxon>
        <taxon>Arthropoda</taxon>
        <taxon>Hexapoda</taxon>
        <taxon>Insecta</taxon>
        <taxon>Pterygota</taxon>
        <taxon>Neoptera</taxon>
        <taxon>Endopterygota</taxon>
        <taxon>Diptera</taxon>
        <taxon>Brachycera</taxon>
        <taxon>Muscomorpha</taxon>
        <taxon>Muscoidea</taxon>
        <taxon>Muscidae</taxon>
        <taxon>Stomoxys</taxon>
    </lineage>
</organism>
<comment type="catalytic activity">
    <reaction evidence="1">
        <text>(4aS,6R)-4a-hydroxy-L-erythro-5,6,7,8-tetrahydrobiopterin = (6R)-L-erythro-6,7-dihydrobiopterin + H2O</text>
        <dbReference type="Rhea" id="RHEA:11920"/>
        <dbReference type="ChEBI" id="CHEBI:15377"/>
        <dbReference type="ChEBI" id="CHEBI:15642"/>
        <dbReference type="ChEBI" id="CHEBI:43120"/>
        <dbReference type="EC" id="4.2.1.96"/>
    </reaction>
</comment>
<dbReference type="HAMAP" id="MF_00434">
    <property type="entry name" value="Pterin_4_alpha"/>
    <property type="match status" value="1"/>
</dbReference>
<name>A0A1I8PFF3_STOCA</name>
<accession>A0A1I8PFF3</accession>
<dbReference type="AlphaFoldDB" id="A0A1I8PFF3"/>
<evidence type="ECO:0000256" key="3">
    <source>
        <dbReference type="ARBA" id="ARBA00013252"/>
    </source>
</evidence>
<evidence type="ECO:0000256" key="4">
    <source>
        <dbReference type="ARBA" id="ARBA00023239"/>
    </source>
</evidence>
<protein>
    <recommendedName>
        <fullName evidence="3">4a-hydroxytetrahydrobiopterin dehydratase</fullName>
        <ecNumber evidence="3">4.2.1.96</ecNumber>
    </recommendedName>
    <alternativeName>
        <fullName evidence="5">4-alpha-hydroxy-tetrahydropterin dehydratase</fullName>
    </alternativeName>
</protein>
<dbReference type="SUPFAM" id="SSF55248">
    <property type="entry name" value="PCD-like"/>
    <property type="match status" value="1"/>
</dbReference>
<dbReference type="GO" id="GO:0008124">
    <property type="term" value="F:4-alpha-hydroxytetrahydrobiopterin dehydratase activity"/>
    <property type="evidence" value="ECO:0007669"/>
    <property type="project" value="UniProtKB-EC"/>
</dbReference>
<dbReference type="InterPro" id="IPR036428">
    <property type="entry name" value="PCD_sf"/>
</dbReference>
<dbReference type="PANTHER" id="PTHR12599:SF0">
    <property type="entry name" value="PTERIN-4-ALPHA-CARBINOLAMINE DEHYDRATASE"/>
    <property type="match status" value="1"/>
</dbReference>
<dbReference type="STRING" id="35570.A0A1I8PFF3"/>
<sequence length="176" mass="20567">MFKQLEKLYPLTKGYPKFQKIFNNLQIRNITALHRPDEKIDSSKFLTSVESGRQLVGTPLRHRRAYNATAVPAKKKMAKLTEQERSELLKPLLDAGWSMVNGRDAIYREYIFGDFNQSFRFMTGVALLAEKMNHHPEWFNVYNKVQVTMSTHDVGGLSAKDIRMAKYMEEEFKRFI</sequence>
<dbReference type="CDD" id="cd00914">
    <property type="entry name" value="PCD_DCoH_subfamily_b"/>
    <property type="match status" value="1"/>
</dbReference>
<dbReference type="InterPro" id="IPR001533">
    <property type="entry name" value="Pterin_deHydtase"/>
</dbReference>
<reference evidence="6" key="1">
    <citation type="submission" date="2020-05" db="UniProtKB">
        <authorList>
            <consortium name="EnsemblMetazoa"/>
        </authorList>
    </citation>
    <scope>IDENTIFICATION</scope>
    <source>
        <strain evidence="6">USDA</strain>
    </source>
</reference>
<proteinExistence type="inferred from homology"/>
<evidence type="ECO:0000256" key="1">
    <source>
        <dbReference type="ARBA" id="ARBA00001554"/>
    </source>
</evidence>
<dbReference type="PANTHER" id="PTHR12599">
    <property type="entry name" value="PTERIN-4-ALPHA-CARBINOLAMINE DEHYDRATASE"/>
    <property type="match status" value="1"/>
</dbReference>
<evidence type="ECO:0000313" key="7">
    <source>
        <dbReference type="Proteomes" id="UP000095300"/>
    </source>
</evidence>
<dbReference type="EnsemblMetazoa" id="SCAU007629-RA">
    <property type="protein sequence ID" value="SCAU007629-PA"/>
    <property type="gene ID" value="SCAU007629"/>
</dbReference>
<dbReference type="NCBIfam" id="NF002018">
    <property type="entry name" value="PRK00823.1-3"/>
    <property type="match status" value="1"/>
</dbReference>
<evidence type="ECO:0000256" key="5">
    <source>
        <dbReference type="ARBA" id="ARBA00030497"/>
    </source>
</evidence>
<gene>
    <name evidence="6" type="primary">106080629</name>
</gene>
<dbReference type="OrthoDB" id="277398at2759"/>
<keyword evidence="7" id="KW-1185">Reference proteome</keyword>
<dbReference type="Pfam" id="PF01329">
    <property type="entry name" value="Pterin_4a"/>
    <property type="match status" value="1"/>
</dbReference>
<comment type="similarity">
    <text evidence="2">Belongs to the pterin-4-alpha-carbinolamine dehydratase family.</text>
</comment>
<dbReference type="Proteomes" id="UP000095300">
    <property type="component" value="Unassembled WGS sequence"/>
</dbReference>
<dbReference type="GO" id="GO:0006729">
    <property type="term" value="P:tetrahydrobiopterin biosynthetic process"/>
    <property type="evidence" value="ECO:0007669"/>
    <property type="project" value="InterPro"/>
</dbReference>
<dbReference type="EC" id="4.2.1.96" evidence="3"/>
<evidence type="ECO:0000313" key="6">
    <source>
        <dbReference type="EnsemblMetazoa" id="SCAU007629-PA"/>
    </source>
</evidence>
<keyword evidence="4" id="KW-0456">Lyase</keyword>